<evidence type="ECO:0000313" key="1">
    <source>
        <dbReference type="EMBL" id="RWZ78387.1"/>
    </source>
</evidence>
<dbReference type="Proteomes" id="UP000289257">
    <property type="component" value="Unassembled WGS sequence"/>
</dbReference>
<gene>
    <name evidence="1" type="ORF">EOT05_01335</name>
</gene>
<comment type="caution">
    <text evidence="1">The sequence shown here is derived from an EMBL/GenBank/DDBJ whole genome shotgun (WGS) entry which is preliminary data.</text>
</comment>
<sequence length="82" mass="9108">MNTKEITAKRLQATKSITELLDTLAEIDLNDDDQVSMIDQDGTEIILTFQAGGTTEKPIGIHTLTLRKNSLNTVITREFDMA</sequence>
<reference evidence="1" key="1">
    <citation type="submission" date="2019-01" db="EMBL/GenBank/DDBJ databases">
        <title>Genomic signatures and co-occurrence patterns of the ultra-small Saccharimodia (Patescibacteria phylum) suggest a symbiotic lifestyle.</title>
        <authorList>
            <person name="Lemos L."/>
            <person name="Medeiros J."/>
            <person name="Andreote F."/>
            <person name="Fernandes G."/>
            <person name="Varani A."/>
            <person name="Oliveira G."/>
            <person name="Pylro V."/>
        </authorList>
    </citation>
    <scope>NUCLEOTIDE SEQUENCE [LARGE SCALE GENOMIC DNA]</scope>
    <source>
        <strain evidence="1">AMD02</strain>
    </source>
</reference>
<protein>
    <submittedName>
        <fullName evidence="1">Uncharacterized protein</fullName>
    </submittedName>
</protein>
<proteinExistence type="predicted"/>
<organism evidence="1 2">
    <name type="scientific">Candidatus Microsaccharimonas sossegonensis</name>
    <dbReference type="NCBI Taxonomy" id="2506948"/>
    <lineage>
        <taxon>Bacteria</taxon>
        <taxon>Candidatus Saccharimonadota</taxon>
        <taxon>Candidatus Saccharimonadia</taxon>
        <taxon>Candidatus Saccharimonadales</taxon>
        <taxon>Candidatus Saccharimonadaceae</taxon>
        <taxon>Candidatus Microsaccharimonas</taxon>
    </lineage>
</organism>
<dbReference type="EMBL" id="SCKX01000001">
    <property type="protein sequence ID" value="RWZ78387.1"/>
    <property type="molecule type" value="Genomic_DNA"/>
</dbReference>
<accession>A0A4V1J7E3</accession>
<evidence type="ECO:0000313" key="2">
    <source>
        <dbReference type="Proteomes" id="UP000289257"/>
    </source>
</evidence>
<dbReference type="AlphaFoldDB" id="A0A4V1J7E3"/>
<name>A0A4V1J7E3_9BACT</name>
<keyword evidence="2" id="KW-1185">Reference proteome</keyword>